<dbReference type="OrthoDB" id="296793at2759"/>
<accession>A0A087WYY9</accession>
<feature type="region of interest" description="Disordered" evidence="1">
    <location>
        <begin position="1"/>
        <end position="32"/>
    </location>
</feature>
<dbReference type="GeneTree" id="ENSGT00390000015682"/>
<reference evidence="2 3" key="1">
    <citation type="journal article" date="2001" name="Nature">
        <title>Initial sequencing and analysis of the human genome.</title>
        <authorList>
            <consortium name="International Human Genome Sequencing Consortium"/>
            <person name="Lander E.S."/>
            <person name="Linton L.M."/>
            <person name="Birren B."/>
            <person name="Nusbaum C."/>
            <person name="Zody M.C."/>
            <person name="Baldwin J."/>
            <person name="Devon K."/>
            <person name="Dewar K."/>
            <person name="Doyle M."/>
            <person name="FitzHugh W."/>
            <person name="Funke R."/>
            <person name="Gage D."/>
            <person name="Harris K."/>
            <person name="Heaford A."/>
            <person name="Howland J."/>
            <person name="Kann L."/>
            <person name="Lehoczky J."/>
            <person name="LeVine R."/>
            <person name="McEwan P."/>
            <person name="McKernan K."/>
            <person name="Meldrim J."/>
            <person name="Mesirov J.P."/>
            <person name="Miranda C."/>
            <person name="Morris W."/>
            <person name="Naylor J."/>
            <person name="Raymond C."/>
            <person name="Rosetti M."/>
            <person name="Santos R."/>
            <person name="Sheridan A."/>
            <person name="Sougnez C."/>
            <person name="Stange-Thomann N."/>
            <person name="Stojanovic N."/>
            <person name="Subramanian A."/>
            <person name="Wyman D."/>
            <person name="Rogers J."/>
            <person name="Sulston J."/>
            <person name="Ainscough R."/>
            <person name="Beck S."/>
            <person name="Bentley D."/>
            <person name="Burton J."/>
            <person name="Clee C."/>
            <person name="Carter N."/>
            <person name="Coulson A."/>
            <person name="Deadman R."/>
            <person name="Deloukas P."/>
            <person name="Dunham A."/>
            <person name="Dunham I."/>
            <person name="Durbin R."/>
            <person name="French L."/>
            <person name="Grafham D."/>
            <person name="Gregory S."/>
            <person name="Hubbard T."/>
            <person name="Humphray S."/>
            <person name="Hunt A."/>
            <person name="Jones M."/>
            <person name="Lloyd C."/>
            <person name="McMurray A."/>
            <person name="Matthews L."/>
            <person name="Mercer S."/>
            <person name="Milne S."/>
            <person name="Mullikin J.C."/>
            <person name="Mungall A."/>
            <person name="Plumb R."/>
            <person name="Ross M."/>
            <person name="Shownkeen R."/>
            <person name="Sims S."/>
            <person name="Waterston R.H."/>
            <person name="Wilson R.K."/>
            <person name="Hillier L.W."/>
            <person name="McPherson J.D."/>
            <person name="Marra M.A."/>
            <person name="Mardis E.R."/>
            <person name="Fulton L.A."/>
            <person name="Chinwalla A.T."/>
            <person name="Pepin K.H."/>
            <person name="Gish W.R."/>
            <person name="Chissoe S.L."/>
            <person name="Wendl M.C."/>
            <person name="Delehaunty K.D."/>
            <person name="Miner T.L."/>
            <person name="Delehaunty A."/>
            <person name="Kramer J.B."/>
            <person name="Cook L.L."/>
            <person name="Fulton R.S."/>
            <person name="Johnson D.L."/>
            <person name="Minx P.J."/>
            <person name="Clifton S.W."/>
            <person name="Hawkins T."/>
            <person name="Branscomb E."/>
            <person name="Predki P."/>
            <person name="Richardson P."/>
            <person name="Wenning S."/>
            <person name="Slezak T."/>
            <person name="Doggett N."/>
            <person name="Cheng J.F."/>
            <person name="Olsen A."/>
            <person name="Lucas S."/>
            <person name="Elkin C."/>
            <person name="Uberbacher E."/>
            <person name="Frazier M."/>
            <person name="Gibbs R.A."/>
            <person name="Muzny D.M."/>
            <person name="Scherer S.E."/>
            <person name="Bouck J.B."/>
            <person name="Sodergren E.J."/>
            <person name="Worley K.C."/>
            <person name="Rives C.M."/>
            <person name="Gorrell J.H."/>
            <person name="Metzker M.L."/>
            <person name="Naylor S.L."/>
            <person name="Kucherlapati R.S."/>
            <person name="Nelson D.L."/>
            <person name="Weinstock G.M."/>
            <person name="Sakaki Y."/>
            <person name="Fujiyama A."/>
            <person name="Hattori M."/>
            <person name="Yada T."/>
            <person name="Toyoda A."/>
            <person name="Itoh T."/>
            <person name="Kawagoe C."/>
            <person name="Watanabe H."/>
            <person name="Totoki Y."/>
            <person name="Taylor T."/>
            <person name="Weissenbach J."/>
            <person name="Heilig R."/>
            <person name="Saurin W."/>
            <person name="Artiguenave F."/>
            <person name="Brottier P."/>
            <person name="Bruls T."/>
            <person name="Pelletier E."/>
            <person name="Robert C."/>
            <person name="Wincker P."/>
            <person name="Smith D.R."/>
            <person name="Doucette-Stamm L."/>
            <person name="Rubenfield M."/>
            <person name="Weinstock K."/>
            <person name="Lee H.M."/>
            <person name="Dubois J."/>
            <person name="Rosenthal A."/>
            <person name="Platzer M."/>
            <person name="Nyakatura G."/>
            <person name="Taudien S."/>
            <person name="Rump A."/>
            <person name="Yang H."/>
            <person name="Yu J."/>
            <person name="Wang J."/>
            <person name="Huang G."/>
            <person name="Gu J."/>
            <person name="Hood L."/>
            <person name="Rowen L."/>
            <person name="Madan A."/>
            <person name="Qin S."/>
            <person name="Davis R.W."/>
            <person name="Federspiel N.A."/>
            <person name="Abola A.P."/>
            <person name="Proctor M.J."/>
            <person name="Myers R.M."/>
            <person name="Schmutz J."/>
            <person name="Dickson M."/>
            <person name="Grimwood J."/>
            <person name="Cox D.R."/>
            <person name="Olson M.V."/>
            <person name="Kaul R."/>
            <person name="Raymond C."/>
            <person name="Shimizu N."/>
            <person name="Kawasaki K."/>
            <person name="Minoshima S."/>
            <person name="Evans G.A."/>
            <person name="Athanasiou M."/>
            <person name="Schultz R."/>
            <person name="Roe B.A."/>
            <person name="Chen F."/>
            <person name="Pan H."/>
            <person name="Ramser J."/>
            <person name="Lehrach H."/>
            <person name="Reinhardt R."/>
            <person name="McCombie W.R."/>
            <person name="de la Bastide M."/>
            <person name="Dedhia N."/>
            <person name="Blocker H."/>
            <person name="Hornischer K."/>
            <person name="Nordsiek G."/>
            <person name="Agarwala R."/>
            <person name="Aravind L."/>
            <person name="Bailey J.A."/>
            <person name="Bateman A."/>
            <person name="Batzoglou S."/>
            <person name="Birney E."/>
            <person name="Bork P."/>
            <person name="Brown D.G."/>
            <person name="Burge C.B."/>
            <person name="Cerutti L."/>
            <person name="Chen H.C."/>
            <person name="Church D."/>
            <person name="Clamp M."/>
            <person name="Copley R.R."/>
            <person name="Doerks T."/>
            <person name="Eddy S.R."/>
            <person name="Eichler E.E."/>
            <person name="Furey T.S."/>
            <person name="Galagan J."/>
            <person name="Gilbert J.G."/>
            <person name="Harmon C."/>
            <person name="Hayashizaki Y."/>
            <person name="Haussler D."/>
            <person name="Hermjakob H."/>
            <person name="Hokamp K."/>
            <person name="Jang W."/>
            <person name="Johnson L.S."/>
            <person name="Jones T.A."/>
            <person name="Kasif S."/>
            <person name="Kaspryzk A."/>
            <person name="Kennedy S."/>
            <person name="Kent W.J."/>
            <person name="Kitts P."/>
            <person name="Koonin E.V."/>
            <person name="Korf I."/>
            <person name="Kulp D."/>
            <person name="Lancet D."/>
            <person name="Lowe T.M."/>
            <person name="McLysaght A."/>
            <person name="Mikkelsen T."/>
            <person name="Moran J.V."/>
            <person name="Mulder N."/>
            <person name="Pollara V.J."/>
            <person name="Ponting C.P."/>
            <person name="Schuler G."/>
            <person name="Schultz J."/>
            <person name="Slater G."/>
            <person name="Smit A.F."/>
            <person name="Stupka E."/>
            <person name="Szustakowski J."/>
            <person name="Thierry-Mieg D."/>
            <person name="Thierry-Mieg J."/>
            <person name="Wagner L."/>
            <person name="Wallis J."/>
            <person name="Wheeler R."/>
            <person name="Williams A."/>
            <person name="Wolf Y.I."/>
            <person name="Wolfe K.H."/>
            <person name="Yang S.P."/>
            <person name="Yeh R.F."/>
            <person name="Collins F."/>
            <person name="Guyer M.S."/>
            <person name="Peterson J."/>
            <person name="Felsenfeld A."/>
            <person name="Wetterstrand K.A."/>
            <person name="Patrinos A."/>
            <person name="Morgan M.J."/>
            <person name="de Jong P."/>
            <person name="Catanese J.J."/>
            <person name="Osoegawa K."/>
            <person name="Shizuya H."/>
            <person name="Choi S."/>
            <person name="Chen Y.J."/>
        </authorList>
    </citation>
    <scope>NUCLEOTIDE SEQUENCE [LARGE SCALE GENOMIC DNA]</scope>
</reference>
<organism evidence="2 3">
    <name type="scientific">Homo sapiens</name>
    <name type="common">Human</name>
    <dbReference type="NCBI Taxonomy" id="9606"/>
    <lineage>
        <taxon>Eukaryota</taxon>
        <taxon>Metazoa</taxon>
        <taxon>Chordata</taxon>
        <taxon>Craniata</taxon>
        <taxon>Vertebrata</taxon>
        <taxon>Euteleostomi</taxon>
        <taxon>Mammalia</taxon>
        <taxon>Eutheria</taxon>
        <taxon>Euarchontoglires</taxon>
        <taxon>Primates</taxon>
        <taxon>Haplorrhini</taxon>
        <taxon>Catarrhini</taxon>
        <taxon>Hominidae</taxon>
        <taxon>Homo</taxon>
    </lineage>
</organism>
<protein>
    <submittedName>
        <fullName evidence="2">Component of oligomeric golgi complex 3</fullName>
    </submittedName>
</protein>
<dbReference type="SMR" id="A0A087WYY9"/>
<evidence type="ECO:0007829" key="6">
    <source>
        <dbReference type="PubMed" id="21269460"/>
    </source>
</evidence>
<gene>
    <name evidence="2" type="primary">COG3</name>
</gene>
<keyword evidence="3" id="KW-1185">Reference proteome</keyword>
<evidence type="ECO:0000256" key="1">
    <source>
        <dbReference type="SAM" id="MobiDB-lite"/>
    </source>
</evidence>
<dbReference type="ExpressionAtlas" id="A0A087WYY9">
    <property type="expression patterns" value="baseline and differential"/>
</dbReference>
<proteinExistence type="evidence at protein level"/>
<dbReference type="UCSC" id="uc058wvl.1">
    <property type="organism name" value="human"/>
</dbReference>
<reference evidence="2 3" key="3">
    <citation type="journal article" date="2004" name="Nature">
        <title>Finishing the euchromatic sequence of the human genome.</title>
        <authorList>
            <consortium name="International Human Genome Sequencing Consortium"/>
        </authorList>
    </citation>
    <scope>NUCLEOTIDE SEQUENCE [LARGE SCALE GENOMIC DNA]</scope>
</reference>
<dbReference type="Ensembl" id="ENST00000476702.1">
    <property type="protein sequence ID" value="ENSP00000482221.1"/>
    <property type="gene ID" value="ENSG00000136152.15"/>
</dbReference>
<reference evidence="2" key="5">
    <citation type="submission" date="2025-08" db="UniProtKB">
        <authorList>
            <consortium name="Ensembl"/>
        </authorList>
    </citation>
    <scope>IDENTIFICATION</scope>
</reference>
<dbReference type="HGNC" id="HGNC:18619">
    <property type="gene designation" value="COG3"/>
</dbReference>
<dbReference type="VEuPathDB" id="HostDB:ENSG00000136152"/>
<evidence type="ECO:0007829" key="4">
    <source>
        <dbReference type="PeptideAtlas" id="A0A087WYY9"/>
    </source>
</evidence>
<evidence type="ECO:0000313" key="3">
    <source>
        <dbReference type="Proteomes" id="UP000005640"/>
    </source>
</evidence>
<dbReference type="AlphaFoldDB" id="A0A087WYY9"/>
<dbReference type="Bgee" id="ENSG00000136152">
    <property type="expression patterns" value="Expressed in body of pancreas and 161 other cell types or tissues"/>
</dbReference>
<keyword evidence="4 5" id="KW-1267">Proteomics identification</keyword>
<dbReference type="ChiTaRS" id="COG3">
    <property type="organism name" value="human"/>
</dbReference>
<dbReference type="EMBL" id="AL606514">
    <property type="status" value="NOT_ANNOTATED_CDS"/>
    <property type="molecule type" value="Genomic_DNA"/>
</dbReference>
<feature type="non-terminal residue" evidence="2">
    <location>
        <position position="1"/>
    </location>
</feature>
<reference evidence="2" key="6">
    <citation type="submission" date="2025-09" db="UniProtKB">
        <authorList>
            <consortium name="Ensembl"/>
        </authorList>
    </citation>
    <scope>IDENTIFICATION</scope>
</reference>
<dbReference type="EMBL" id="AL139326">
    <property type="status" value="NOT_ANNOTATED_CDS"/>
    <property type="molecule type" value="Genomic_DNA"/>
</dbReference>
<dbReference type="Ensembl" id="ENST00000476702.1">
    <property type="protein sequence ID" value="ENSP00000482221.1"/>
    <property type="gene ID" value="ENSG00000136152.16"/>
</dbReference>
<dbReference type="OpenTargets" id="ENSG00000136152"/>
<sequence length="85" mass="9401">PEAAAERDAREKLALWDRRPDTTAPLTDRQTDSVLELKAAAENLPVPAEDMVPEVDLKSMKAQVEISLAQLSNSFIPWIIKVVCS</sequence>
<evidence type="ECO:0007829" key="5">
    <source>
        <dbReference type="ProteomicsDB" id="A0A087WYY9"/>
    </source>
</evidence>
<name>A0A087WYY9_HUMAN</name>
<reference evidence="2 3" key="2">
    <citation type="journal article" date="2004" name="Nature">
        <title>The DNA sequence and analysis of human chromosome 13.</title>
        <authorList>
            <person name="Dunham A."/>
            <person name="Matthews L.H."/>
            <person name="Burton J."/>
            <person name="Ashurst J.L."/>
            <person name="Howe K.L."/>
            <person name="Ashcroft K.J."/>
            <person name="Beare D.M."/>
            <person name="Burford D.C."/>
            <person name="Hunt S.E."/>
            <person name="Griffiths-Jones S."/>
            <person name="Jones M.C."/>
            <person name="Keenan S.J."/>
            <person name="Oliver K."/>
            <person name="Scott C.E."/>
            <person name="Ainscough R."/>
            <person name="Almeida J.P."/>
            <person name="Ambrose K.D."/>
            <person name="Andrews D.T."/>
            <person name="Ashwell R.I."/>
            <person name="Babbage A.K."/>
            <person name="Bagguley C.L."/>
            <person name="Bailey J."/>
            <person name="Bannerjee R."/>
            <person name="Barlow K.F."/>
            <person name="Bates K."/>
            <person name="Beasley H."/>
            <person name="Bird C.P."/>
            <person name="Bray-Allen S."/>
            <person name="Brown A.J."/>
            <person name="Brown J.Y."/>
            <person name="Burrill W."/>
            <person name="Carder C."/>
            <person name="Carter N.P."/>
            <person name="Chapman J.C."/>
            <person name="Clamp M.E."/>
            <person name="Clark S.Y."/>
            <person name="Clarke G."/>
            <person name="Clee C.M."/>
            <person name="Clegg S.C."/>
            <person name="Cobley V."/>
            <person name="Collins J.E."/>
            <person name="Corby N."/>
            <person name="Coville G.J."/>
            <person name="Deloukas P."/>
            <person name="Dhami P."/>
            <person name="Dunham I."/>
            <person name="Dunn M."/>
            <person name="Earthrowl M.E."/>
            <person name="Ellington A.G."/>
            <person name="Faulkner L."/>
            <person name="Frankish A.G."/>
            <person name="Frankland J."/>
            <person name="French L."/>
            <person name="Garner P."/>
            <person name="Garnett J."/>
            <person name="Gilbert J.G."/>
            <person name="Gilson C.J."/>
            <person name="Ghori J."/>
            <person name="Grafham D.V."/>
            <person name="Gribble S.M."/>
            <person name="Griffiths C."/>
            <person name="Hall R.E."/>
            <person name="Hammond S."/>
            <person name="Harley J.L."/>
            <person name="Hart E.A."/>
            <person name="Heath P.D."/>
            <person name="Howden P.J."/>
            <person name="Huckle E.J."/>
            <person name="Hunt P.J."/>
            <person name="Hunt A.R."/>
            <person name="Johnson C."/>
            <person name="Johnson D."/>
            <person name="Kay M."/>
            <person name="Kimberley A.M."/>
            <person name="King A."/>
            <person name="Laird G.K."/>
            <person name="Langford C.J."/>
            <person name="Lawlor S."/>
            <person name="Leongamornlert D.A."/>
            <person name="Lloyd D.M."/>
            <person name="Lloyd C."/>
            <person name="Loveland J.E."/>
            <person name="Lovell J."/>
            <person name="Martin S."/>
            <person name="Mashreghi-Mohammadi M."/>
            <person name="McLaren S.J."/>
            <person name="McMurray A."/>
            <person name="Milne S."/>
            <person name="Moore M.J."/>
            <person name="Nickerson T."/>
            <person name="Palmer S.A."/>
            <person name="Pearce A.V."/>
            <person name="Peck A.I."/>
            <person name="Pelan S."/>
            <person name="Phillimore B."/>
            <person name="Porter K.M."/>
            <person name="Rice C.M."/>
            <person name="Searle S."/>
            <person name="Sehra H.K."/>
            <person name="Shownkeen R."/>
            <person name="Skuce C.D."/>
            <person name="Smith M."/>
            <person name="Steward C.A."/>
            <person name="Sycamore N."/>
            <person name="Tester J."/>
            <person name="Thomas D.W."/>
            <person name="Tracey A."/>
            <person name="Tromans A."/>
            <person name="Tubby B."/>
            <person name="Wall M."/>
            <person name="Wallis J.M."/>
            <person name="West A.P."/>
            <person name="Whitehead S.L."/>
            <person name="Willey D.L."/>
            <person name="Wilming L."/>
            <person name="Wray P.W."/>
            <person name="Wright M.W."/>
            <person name="Young L."/>
            <person name="Coulson A."/>
            <person name="Durbin R."/>
            <person name="Hubbard T."/>
            <person name="Sulston J.E."/>
            <person name="Beck S."/>
            <person name="Bentley D.R."/>
            <person name="Rogers J."/>
            <person name="Ross M.T."/>
        </authorList>
    </citation>
    <scope>NUCLEOTIDE SEQUENCE [LARGE SCALE GENOMIC DNA]</scope>
</reference>
<feature type="compositionally biased region" description="Basic and acidic residues" evidence="1">
    <location>
        <begin position="1"/>
        <end position="21"/>
    </location>
</feature>
<reference evidence="6" key="4">
    <citation type="journal article" date="2011" name="BMC Syst. Biol.">
        <title>Initial characterization of the human central proteome.</title>
        <authorList>
            <person name="Burkard T.R."/>
            <person name="Planyavsky M."/>
            <person name="Kaupe I."/>
            <person name="Breitwieser F.P."/>
            <person name="Burckstummer T."/>
            <person name="Bennett K.L."/>
            <person name="Superti-Furga G."/>
            <person name="Colinge J."/>
        </authorList>
    </citation>
    <scope>IDENTIFICATION BY MASS SPECTROMETRY [LARGE SCALE ANALYSIS]</scope>
</reference>
<dbReference type="Proteomes" id="UP000005640">
    <property type="component" value="Chromosome 13"/>
</dbReference>
<evidence type="ECO:0000313" key="2">
    <source>
        <dbReference type="Ensembl" id="ENSP00000482221.1"/>
    </source>
</evidence>
<dbReference type="HOGENOM" id="CLU_2518322_0_0_1"/>
<dbReference type="MassIVE" id="A0A087WYY9"/>